<sequence>MALAERSAVALRLLPQAHLGAIPQVLVLEILQKMEDTATPPAISASTLTAPATAVGGSAAGAPVAPPAVRADQEPLPSGGATTVPLRSGEPAVPARTPSTETELPLPSPKPLPDASGSAGAATGSNVLAPTGGPARATPMEAVVGAVTPPSVASAPTAASSAAAATQARGADMLAEAVARGVSPMREELQRVTTTLNELVREVHHLCMGHETLARGHERVVMSMTMMRGDCTKAFECITANLKDLRISMNVGSTNMDDVYTKISEIKRRTRAKLVERTGLATVRGNVCHSTTRSWLEYVRITSNVLGKDDSDASDWLLGYADLPTRKGSSAVKSMCHCTLIHRVNAHAVYQWKEVVTAAYFAAMGLSRDNIPSQVAHQLLSNMGYLTSVRGFPAILCGAEALLLLLGAVERVEQPASAGDRKTINRTLGHIALVTAFVRVVLEVAANLRPARGGVGEGGHDVWVEDLPRVHAELPCDADALDGLRLLDGADSCRAQLPDDAGDEPAGREGCDVPAGEEGGADGGVGAGEEGVL</sequence>
<comment type="caution">
    <text evidence="1">The sequence shown here is derived from an EMBL/GenBank/DDBJ whole genome shotgun (WGS) entry which is preliminary data.</text>
</comment>
<evidence type="ECO:0000313" key="1">
    <source>
        <dbReference type="EMBL" id="KAK1866042.1"/>
    </source>
</evidence>
<evidence type="ECO:0000313" key="2">
    <source>
        <dbReference type="Proteomes" id="UP000798662"/>
    </source>
</evidence>
<reference evidence="1" key="1">
    <citation type="submission" date="2019-11" db="EMBL/GenBank/DDBJ databases">
        <title>Nori genome reveals adaptations in red seaweeds to the harsh intertidal environment.</title>
        <authorList>
            <person name="Wang D."/>
            <person name="Mao Y."/>
        </authorList>
    </citation>
    <scope>NUCLEOTIDE SEQUENCE</scope>
    <source>
        <tissue evidence="1">Gametophyte</tissue>
    </source>
</reference>
<dbReference type="Proteomes" id="UP000798662">
    <property type="component" value="Chromosome 2"/>
</dbReference>
<name>A0ACC3C786_PYRYE</name>
<gene>
    <name evidence="1" type="ORF">I4F81_008562</name>
</gene>
<dbReference type="EMBL" id="CM020619">
    <property type="protein sequence ID" value="KAK1866042.1"/>
    <property type="molecule type" value="Genomic_DNA"/>
</dbReference>
<protein>
    <submittedName>
        <fullName evidence="1">Uncharacterized protein</fullName>
    </submittedName>
</protein>
<keyword evidence="2" id="KW-1185">Reference proteome</keyword>
<accession>A0ACC3C786</accession>
<organism evidence="1 2">
    <name type="scientific">Pyropia yezoensis</name>
    <name type="common">Susabi-nori</name>
    <name type="synonym">Porphyra yezoensis</name>
    <dbReference type="NCBI Taxonomy" id="2788"/>
    <lineage>
        <taxon>Eukaryota</taxon>
        <taxon>Rhodophyta</taxon>
        <taxon>Bangiophyceae</taxon>
        <taxon>Bangiales</taxon>
        <taxon>Bangiaceae</taxon>
        <taxon>Pyropia</taxon>
    </lineage>
</organism>
<proteinExistence type="predicted"/>